<proteinExistence type="predicted"/>
<dbReference type="RefSeq" id="WP_425307469.1">
    <property type="nucleotide sequence ID" value="NZ_CP154795.1"/>
</dbReference>
<dbReference type="InterPro" id="IPR029063">
    <property type="entry name" value="SAM-dependent_MTases_sf"/>
</dbReference>
<dbReference type="InterPro" id="IPR013216">
    <property type="entry name" value="Methyltransf_11"/>
</dbReference>
<accession>A0ABZ3FJ62</accession>
<dbReference type="GO" id="GO:0008168">
    <property type="term" value="F:methyltransferase activity"/>
    <property type="evidence" value="ECO:0007669"/>
    <property type="project" value="UniProtKB-KW"/>
</dbReference>
<feature type="domain" description="Methyltransferase type 11" evidence="1">
    <location>
        <begin position="115"/>
        <end position="154"/>
    </location>
</feature>
<reference evidence="2 3" key="1">
    <citation type="submission" date="2024-04" db="EMBL/GenBank/DDBJ databases">
        <title>Isolation of an actinomycete strain from pig manure.</title>
        <authorList>
            <person name="Gong T."/>
            <person name="Yu Z."/>
            <person name="An M."/>
            <person name="Wei C."/>
            <person name="Yang W."/>
            <person name="Liu L."/>
        </authorList>
    </citation>
    <scope>NUCLEOTIDE SEQUENCE [LARGE SCALE GENOMIC DNA]</scope>
    <source>
        <strain evidence="2 3">ZF39</strain>
    </source>
</reference>
<dbReference type="EMBL" id="CP154795">
    <property type="protein sequence ID" value="XAN06031.1"/>
    <property type="molecule type" value="Genomic_DNA"/>
</dbReference>
<keyword evidence="3" id="KW-1185">Reference proteome</keyword>
<evidence type="ECO:0000313" key="2">
    <source>
        <dbReference type="EMBL" id="XAN06031.1"/>
    </source>
</evidence>
<evidence type="ECO:0000313" key="3">
    <source>
        <dbReference type="Proteomes" id="UP001442841"/>
    </source>
</evidence>
<name>A0ABZ3FJ62_9ACTN</name>
<keyword evidence="2" id="KW-0808">Transferase</keyword>
<gene>
    <name evidence="2" type="ORF">AADG42_01480</name>
</gene>
<organism evidence="2 3">
    <name type="scientific">Ammonicoccus fulvus</name>
    <dbReference type="NCBI Taxonomy" id="3138240"/>
    <lineage>
        <taxon>Bacteria</taxon>
        <taxon>Bacillati</taxon>
        <taxon>Actinomycetota</taxon>
        <taxon>Actinomycetes</taxon>
        <taxon>Propionibacteriales</taxon>
        <taxon>Propionibacteriaceae</taxon>
        <taxon>Ammonicoccus</taxon>
    </lineage>
</organism>
<dbReference type="Pfam" id="PF08241">
    <property type="entry name" value="Methyltransf_11"/>
    <property type="match status" value="1"/>
</dbReference>
<dbReference type="Gene3D" id="3.40.50.150">
    <property type="entry name" value="Vaccinia Virus protein VP39"/>
    <property type="match status" value="1"/>
</dbReference>
<dbReference type="GO" id="GO:0032259">
    <property type="term" value="P:methylation"/>
    <property type="evidence" value="ECO:0007669"/>
    <property type="project" value="UniProtKB-KW"/>
</dbReference>
<sequence>MQSDVMVTSRSFDEYAAFFALDPNALPPRIIDVSAGAAGFTAEANRRGSRAVAVDPTYALEAEALTERVRAGITRGQGMIDDNHVRYTYAWYGSAEQRTRLRAAALADFLADRQDHPERYVTGALPRLPFDDDSFDLALCSHLLFTWADVFDEAWHDAALAELLRIAPEVRIFPFALRGAGDAIEFVPRVLDRLRRAGHGVEVRATAYEFQVDVKDVLVLTRGAAQSSKSR</sequence>
<keyword evidence="2" id="KW-0489">Methyltransferase</keyword>
<protein>
    <submittedName>
        <fullName evidence="2">Methyltransferase domain-containing protein</fullName>
    </submittedName>
</protein>
<dbReference type="SUPFAM" id="SSF53335">
    <property type="entry name" value="S-adenosyl-L-methionine-dependent methyltransferases"/>
    <property type="match status" value="1"/>
</dbReference>
<evidence type="ECO:0000259" key="1">
    <source>
        <dbReference type="Pfam" id="PF08241"/>
    </source>
</evidence>
<dbReference type="Proteomes" id="UP001442841">
    <property type="component" value="Chromosome"/>
</dbReference>